<keyword evidence="3" id="KW-0240">DNA-directed RNA polymerase</keyword>
<protein>
    <submittedName>
        <fullName evidence="3">DNA-directed RNA polymerase subunit beta</fullName>
    </submittedName>
</protein>
<dbReference type="GO" id="GO:0000428">
    <property type="term" value="C:DNA-directed RNA polymerase complex"/>
    <property type="evidence" value="ECO:0007669"/>
    <property type="project" value="UniProtKB-KW"/>
</dbReference>
<reference evidence="4" key="1">
    <citation type="submission" date="2018-12" db="EMBL/GenBank/DDBJ databases">
        <title>Genome sequence of Peanibacillus sp.</title>
        <authorList>
            <person name="Subramani G."/>
            <person name="Srinivasan S."/>
            <person name="Kim M.K."/>
        </authorList>
    </citation>
    <scope>NUCLEOTIDE SEQUENCE [LARGE SCALE GENOMIC DNA]</scope>
    <source>
        <strain evidence="4">18JY67-1</strain>
    </source>
</reference>
<organism evidence="3 4">
    <name type="scientific">Paenibacillus albus</name>
    <dbReference type="NCBI Taxonomy" id="2495582"/>
    <lineage>
        <taxon>Bacteria</taxon>
        <taxon>Bacillati</taxon>
        <taxon>Bacillota</taxon>
        <taxon>Bacilli</taxon>
        <taxon>Bacillales</taxon>
        <taxon>Paenibacillaceae</taxon>
        <taxon>Paenibacillus</taxon>
    </lineage>
</organism>
<dbReference type="Pfam" id="PF11772">
    <property type="entry name" value="EpuA"/>
    <property type="match status" value="1"/>
</dbReference>
<dbReference type="AlphaFoldDB" id="A0A3S8ZYI1"/>
<keyword evidence="4" id="KW-1185">Reference proteome</keyword>
<feature type="region of interest" description="Disordered" evidence="1">
    <location>
        <begin position="1"/>
        <end position="35"/>
    </location>
</feature>
<evidence type="ECO:0000256" key="2">
    <source>
        <dbReference type="SAM" id="Phobius"/>
    </source>
</evidence>
<keyword evidence="2" id="KW-0472">Membrane</keyword>
<feature type="compositionally biased region" description="Polar residues" evidence="1">
    <location>
        <begin position="18"/>
        <end position="27"/>
    </location>
</feature>
<evidence type="ECO:0000313" key="4">
    <source>
        <dbReference type="Proteomes" id="UP000272528"/>
    </source>
</evidence>
<dbReference type="RefSeq" id="WP_126011775.1">
    <property type="nucleotide sequence ID" value="NZ_CP034437.1"/>
</dbReference>
<gene>
    <name evidence="3" type="ORF">EJC50_01845</name>
</gene>
<keyword evidence="2" id="KW-0812">Transmembrane</keyword>
<dbReference type="OrthoDB" id="2990424at2"/>
<keyword evidence="2" id="KW-1133">Transmembrane helix</keyword>
<proteinExistence type="predicted"/>
<dbReference type="Proteomes" id="UP000272528">
    <property type="component" value="Chromosome"/>
</dbReference>
<evidence type="ECO:0000256" key="1">
    <source>
        <dbReference type="SAM" id="MobiDB-lite"/>
    </source>
</evidence>
<dbReference type="InterPro" id="IPR024596">
    <property type="entry name" value="RNApol_su_b/EpuA"/>
</dbReference>
<evidence type="ECO:0000313" key="3">
    <source>
        <dbReference type="EMBL" id="AZN38553.1"/>
    </source>
</evidence>
<keyword evidence="3" id="KW-0804">Transcription</keyword>
<name>A0A3S8ZYI1_9BACL</name>
<feature type="transmembrane region" description="Helical" evidence="2">
    <location>
        <begin position="47"/>
        <end position="76"/>
    </location>
</feature>
<sequence>MDSRKETAAGLEAAAVSATDQPRQAASAQREAVQGKLRKKRNPALRALLWTLRALVVPVLCVVAILGGMYAGYAILGKRPGDEVFEVETWKHMYDLVFAD</sequence>
<accession>A0A3S8ZYI1</accession>
<dbReference type="EMBL" id="CP034437">
    <property type="protein sequence ID" value="AZN38553.1"/>
    <property type="molecule type" value="Genomic_DNA"/>
</dbReference>
<dbReference type="KEGG" id="palb:EJC50_01845"/>